<dbReference type="AlphaFoldDB" id="A0A1I7WIE7"/>
<evidence type="ECO:0000313" key="1">
    <source>
        <dbReference type="Proteomes" id="UP000095283"/>
    </source>
</evidence>
<organism evidence="1 2">
    <name type="scientific">Heterorhabditis bacteriophora</name>
    <name type="common">Entomopathogenic nematode worm</name>
    <dbReference type="NCBI Taxonomy" id="37862"/>
    <lineage>
        <taxon>Eukaryota</taxon>
        <taxon>Metazoa</taxon>
        <taxon>Ecdysozoa</taxon>
        <taxon>Nematoda</taxon>
        <taxon>Chromadorea</taxon>
        <taxon>Rhabditida</taxon>
        <taxon>Rhabditina</taxon>
        <taxon>Rhabditomorpha</taxon>
        <taxon>Strongyloidea</taxon>
        <taxon>Heterorhabditidae</taxon>
        <taxon>Heterorhabditis</taxon>
    </lineage>
</organism>
<dbReference type="WBParaSite" id="Hba_04782">
    <property type="protein sequence ID" value="Hba_04782"/>
    <property type="gene ID" value="Hba_04782"/>
</dbReference>
<evidence type="ECO:0000313" key="2">
    <source>
        <dbReference type="WBParaSite" id="Hba_04782"/>
    </source>
</evidence>
<reference evidence="2" key="1">
    <citation type="submission" date="2016-11" db="UniProtKB">
        <authorList>
            <consortium name="WormBaseParasite"/>
        </authorList>
    </citation>
    <scope>IDENTIFICATION</scope>
</reference>
<sequence>MFMRFMMTRENLEYLLFFIRILLQEKFEAINGRYVKKKLKVHNFSAKPPSQQLTISSEYRKIMVLSGFTMQPTLYIKRTKSELYTLKVFDHLLNIYLEWNVKKEYVRLMRKNKFKGDKKQQQKNMLWKKKGNHNQIFLGRKRKEKKTKNYMIPTFVCLSDIISSIFII</sequence>
<name>A0A1I7WIE7_HETBA</name>
<keyword evidence="1" id="KW-1185">Reference proteome</keyword>
<accession>A0A1I7WIE7</accession>
<protein>
    <submittedName>
        <fullName evidence="2">Sm domain-containing protein</fullName>
    </submittedName>
</protein>
<proteinExistence type="predicted"/>
<dbReference type="Proteomes" id="UP000095283">
    <property type="component" value="Unplaced"/>
</dbReference>